<comment type="similarity">
    <text evidence="1">Belongs to the UPF0585 family.</text>
</comment>
<accession>A0A8I5UA36</accession>
<reference evidence="4 5" key="1">
    <citation type="submission" date="2008-02" db="EMBL/GenBank/DDBJ databases">
        <title>A 6x draft sequence assembly of the Pongo pygmaeus abelii genome.</title>
        <authorList>
            <person name="Wilson R.K."/>
            <person name="Mardis E."/>
        </authorList>
    </citation>
    <scope>NUCLEOTIDE SEQUENCE [LARGE SCALE GENOMIC DNA]</scope>
</reference>
<evidence type="ECO:0000256" key="1">
    <source>
        <dbReference type="ARBA" id="ARBA00008308"/>
    </source>
</evidence>
<dbReference type="Pfam" id="PF06080">
    <property type="entry name" value="DUF938"/>
    <property type="match status" value="2"/>
</dbReference>
<reference evidence="4" key="3">
    <citation type="submission" date="2025-09" db="UniProtKB">
        <authorList>
            <consortium name="Ensembl"/>
        </authorList>
    </citation>
    <scope>IDENTIFICATION</scope>
</reference>
<sequence>MLVAAAAERNKDPILHVLRQYLDPAQRGVRVLEVASGSGQHVAHFARAFPLAEWQPSDVDQRCLDRCGPRGGHSGAAIRGLKSPRPAAPEEKDAAWALRVRGGSLGVPPGQALAVRPPRLRKWVGLGVPLPSRFGLRSSTCPPASPKKVCGGVGKAGAQDSAPTQAFPSCSIAATTQAQGLTNVKAPLHLDVTWGWEHWGGILPQSLDLLLCINMAHVSPLRCTEGLFRAAGCLLKPRALLITYGEPRMGASGHSPPGGPGKGQWPAPGEDGGHASQQQMPDLPEKLSPFFTPRTSAFLPEAL</sequence>
<dbReference type="Ensembl" id="ENSPPYT00000042187.1">
    <property type="protein sequence ID" value="ENSPPYP00000044378.1"/>
    <property type="gene ID" value="ENSPPYG00000006916.2"/>
</dbReference>
<gene>
    <name evidence="4" type="primary">METTL26</name>
</gene>
<evidence type="ECO:0000256" key="3">
    <source>
        <dbReference type="SAM" id="MobiDB-lite"/>
    </source>
</evidence>
<dbReference type="PANTHER" id="PTHR20974:SF2">
    <property type="entry name" value="METHYLTRANSFERASE-LIKE 26"/>
    <property type="match status" value="1"/>
</dbReference>
<evidence type="ECO:0000313" key="5">
    <source>
        <dbReference type="Proteomes" id="UP000001595"/>
    </source>
</evidence>
<dbReference type="AlphaFoldDB" id="A0A8I5UA36"/>
<dbReference type="InterPro" id="IPR029063">
    <property type="entry name" value="SAM-dependent_MTases_sf"/>
</dbReference>
<protein>
    <recommendedName>
        <fullName evidence="2">Methyltransferase-like 26</fullName>
    </recommendedName>
</protein>
<dbReference type="PANTHER" id="PTHR20974">
    <property type="entry name" value="UPF0585 PROTEIN CG18661"/>
    <property type="match status" value="1"/>
</dbReference>
<proteinExistence type="inferred from homology"/>
<dbReference type="Proteomes" id="UP000001595">
    <property type="component" value="Chromosome 16"/>
</dbReference>
<dbReference type="InterPro" id="IPR010342">
    <property type="entry name" value="DUF938"/>
</dbReference>
<keyword evidence="5" id="KW-1185">Reference proteome</keyword>
<organism evidence="4 5">
    <name type="scientific">Pongo abelii</name>
    <name type="common">Sumatran orangutan</name>
    <name type="synonym">Pongo pygmaeus abelii</name>
    <dbReference type="NCBI Taxonomy" id="9601"/>
    <lineage>
        <taxon>Eukaryota</taxon>
        <taxon>Metazoa</taxon>
        <taxon>Chordata</taxon>
        <taxon>Craniata</taxon>
        <taxon>Vertebrata</taxon>
        <taxon>Euteleostomi</taxon>
        <taxon>Mammalia</taxon>
        <taxon>Eutheria</taxon>
        <taxon>Euarchontoglires</taxon>
        <taxon>Primates</taxon>
        <taxon>Haplorrhini</taxon>
        <taxon>Catarrhini</taxon>
        <taxon>Hominidae</taxon>
        <taxon>Pongo</taxon>
    </lineage>
</organism>
<reference evidence="4" key="2">
    <citation type="submission" date="2025-08" db="UniProtKB">
        <authorList>
            <consortium name="Ensembl"/>
        </authorList>
    </citation>
    <scope>IDENTIFICATION</scope>
</reference>
<evidence type="ECO:0000313" key="4">
    <source>
        <dbReference type="Ensembl" id="ENSPPYP00000044378.1"/>
    </source>
</evidence>
<dbReference type="GeneTree" id="ENSGT00390000010750"/>
<name>A0A8I5UA36_PONAB</name>
<evidence type="ECO:0000256" key="2">
    <source>
        <dbReference type="ARBA" id="ARBA00040746"/>
    </source>
</evidence>
<dbReference type="SUPFAM" id="SSF53335">
    <property type="entry name" value="S-adenosyl-L-methionine-dependent methyltransferases"/>
    <property type="match status" value="1"/>
</dbReference>
<feature type="region of interest" description="Disordered" evidence="3">
    <location>
        <begin position="248"/>
        <end position="303"/>
    </location>
</feature>